<name>A0A8J3X0E0_9ACTN</name>
<protein>
    <submittedName>
        <fullName evidence="1">Uncharacterized protein</fullName>
    </submittedName>
</protein>
<organism evidence="1 2">
    <name type="scientific">Planosporangium mesophilum</name>
    <dbReference type="NCBI Taxonomy" id="689768"/>
    <lineage>
        <taxon>Bacteria</taxon>
        <taxon>Bacillati</taxon>
        <taxon>Actinomycetota</taxon>
        <taxon>Actinomycetes</taxon>
        <taxon>Micromonosporales</taxon>
        <taxon>Micromonosporaceae</taxon>
        <taxon>Planosporangium</taxon>
    </lineage>
</organism>
<reference evidence="1" key="1">
    <citation type="submission" date="2021-01" db="EMBL/GenBank/DDBJ databases">
        <title>Whole genome shotgun sequence of Planosporangium mesophilum NBRC 109066.</title>
        <authorList>
            <person name="Komaki H."/>
            <person name="Tamura T."/>
        </authorList>
    </citation>
    <scope>NUCLEOTIDE SEQUENCE</scope>
    <source>
        <strain evidence="1">NBRC 109066</strain>
    </source>
</reference>
<accession>A0A8J3X0E0</accession>
<sequence>MRVSEQGDAEIGWMACETIETPIGPHSIVVADGVLRAAGFTADTARLSGTLGVPGGAHVGGAGLAPVVEAAPAATMPTLSGPLRSS</sequence>
<keyword evidence="2" id="KW-1185">Reference proteome</keyword>
<gene>
    <name evidence="1" type="ORF">Pme01_28820</name>
</gene>
<dbReference type="EMBL" id="BOON01000027">
    <property type="protein sequence ID" value="GII23285.1"/>
    <property type="molecule type" value="Genomic_DNA"/>
</dbReference>
<proteinExistence type="predicted"/>
<comment type="caution">
    <text evidence="1">The sequence shown here is derived from an EMBL/GenBank/DDBJ whole genome shotgun (WGS) entry which is preliminary data.</text>
</comment>
<evidence type="ECO:0000313" key="1">
    <source>
        <dbReference type="EMBL" id="GII23285.1"/>
    </source>
</evidence>
<dbReference type="Proteomes" id="UP000599074">
    <property type="component" value="Unassembled WGS sequence"/>
</dbReference>
<evidence type="ECO:0000313" key="2">
    <source>
        <dbReference type="Proteomes" id="UP000599074"/>
    </source>
</evidence>
<dbReference type="AlphaFoldDB" id="A0A8J3X0E0"/>